<accession>A0A7W7KRW8</accession>
<organism evidence="1 2">
    <name type="scientific">Pseudomonas nitroreducens</name>
    <dbReference type="NCBI Taxonomy" id="46680"/>
    <lineage>
        <taxon>Bacteria</taxon>
        <taxon>Pseudomonadati</taxon>
        <taxon>Pseudomonadota</taxon>
        <taxon>Gammaproteobacteria</taxon>
        <taxon>Pseudomonadales</taxon>
        <taxon>Pseudomonadaceae</taxon>
        <taxon>Pseudomonas</taxon>
    </lineage>
</organism>
<sequence length="89" mass="10002">MHATLRFNEALLITGRAFQPFQCVTWVDQGGDGSLDLSVLDRTGARLLGLTHIPSSAYSNRQQLENLLTQAREELNREGHSLQDWHMPA</sequence>
<dbReference type="AlphaFoldDB" id="A0A7W7KRW8"/>
<comment type="caution">
    <text evidence="1">The sequence shown here is derived from an EMBL/GenBank/DDBJ whole genome shotgun (WGS) entry which is preliminary data.</text>
</comment>
<reference evidence="1 2" key="1">
    <citation type="submission" date="2020-08" db="EMBL/GenBank/DDBJ databases">
        <title>Functional genomics of gut bacteria from endangered species of beetles.</title>
        <authorList>
            <person name="Carlos-Shanley C."/>
        </authorList>
    </citation>
    <scope>NUCLEOTIDE SEQUENCE [LARGE SCALE GENOMIC DNA]</scope>
    <source>
        <strain evidence="1 2">S00179</strain>
    </source>
</reference>
<evidence type="ECO:0000313" key="2">
    <source>
        <dbReference type="Proteomes" id="UP000566995"/>
    </source>
</evidence>
<dbReference type="RefSeq" id="WP_184597494.1">
    <property type="nucleotide sequence ID" value="NZ_JACHLI010000046.1"/>
</dbReference>
<name>A0A7W7KRW8_PSENT</name>
<proteinExistence type="predicted"/>
<evidence type="ECO:0008006" key="3">
    <source>
        <dbReference type="Google" id="ProtNLM"/>
    </source>
</evidence>
<dbReference type="Proteomes" id="UP000566995">
    <property type="component" value="Unassembled WGS sequence"/>
</dbReference>
<evidence type="ECO:0000313" key="1">
    <source>
        <dbReference type="EMBL" id="MBB4867701.1"/>
    </source>
</evidence>
<dbReference type="EMBL" id="JACHLI010000046">
    <property type="protein sequence ID" value="MBB4867701.1"/>
    <property type="molecule type" value="Genomic_DNA"/>
</dbReference>
<protein>
    <recommendedName>
        <fullName evidence="3">DUF1652 domain-containing protein</fullName>
    </recommendedName>
</protein>
<gene>
    <name evidence="1" type="ORF">HNP46_006620</name>
</gene>